<dbReference type="EMBL" id="CAUYUJ010022092">
    <property type="protein sequence ID" value="CAK0908877.1"/>
    <property type="molecule type" value="Genomic_DNA"/>
</dbReference>
<dbReference type="InterPro" id="IPR011009">
    <property type="entry name" value="Kinase-like_dom_sf"/>
</dbReference>
<feature type="compositionally biased region" description="Low complexity" evidence="5">
    <location>
        <begin position="92"/>
        <end position="105"/>
    </location>
</feature>
<keyword evidence="4" id="KW-0067">ATP-binding</keyword>
<dbReference type="Proteomes" id="UP001189429">
    <property type="component" value="Unassembled WGS sequence"/>
</dbReference>
<keyword evidence="8" id="KW-1185">Reference proteome</keyword>
<keyword evidence="3" id="KW-0418">Kinase</keyword>
<dbReference type="InterPro" id="IPR008271">
    <property type="entry name" value="Ser/Thr_kinase_AS"/>
</dbReference>
<evidence type="ECO:0000259" key="6">
    <source>
        <dbReference type="PROSITE" id="PS50011"/>
    </source>
</evidence>
<dbReference type="InterPro" id="IPR000719">
    <property type="entry name" value="Prot_kinase_dom"/>
</dbReference>
<dbReference type="PROSITE" id="PS00108">
    <property type="entry name" value="PROTEIN_KINASE_ST"/>
    <property type="match status" value="1"/>
</dbReference>
<gene>
    <name evidence="7" type="ORF">PCOR1329_LOCUS83441</name>
</gene>
<keyword evidence="2" id="KW-0547">Nucleotide-binding</keyword>
<accession>A0ABN9Y894</accession>
<dbReference type="Pfam" id="PF07714">
    <property type="entry name" value="PK_Tyr_Ser-Thr"/>
    <property type="match status" value="1"/>
</dbReference>
<keyword evidence="1" id="KW-0808">Transferase</keyword>
<reference evidence="7" key="1">
    <citation type="submission" date="2023-10" db="EMBL/GenBank/DDBJ databases">
        <authorList>
            <person name="Chen Y."/>
            <person name="Shah S."/>
            <person name="Dougan E. K."/>
            <person name="Thang M."/>
            <person name="Chan C."/>
        </authorList>
    </citation>
    <scope>NUCLEOTIDE SEQUENCE [LARGE SCALE GENOMIC DNA]</scope>
</reference>
<dbReference type="PANTHER" id="PTHR44329:SF288">
    <property type="entry name" value="MITOGEN-ACTIVATED PROTEIN KINASE KINASE KINASE 20"/>
    <property type="match status" value="1"/>
</dbReference>
<dbReference type="SUPFAM" id="SSF56112">
    <property type="entry name" value="Protein kinase-like (PK-like)"/>
    <property type="match status" value="1"/>
</dbReference>
<feature type="region of interest" description="Disordered" evidence="5">
    <location>
        <begin position="462"/>
        <end position="483"/>
    </location>
</feature>
<evidence type="ECO:0000313" key="7">
    <source>
        <dbReference type="EMBL" id="CAK0908877.1"/>
    </source>
</evidence>
<dbReference type="CDD" id="cd13999">
    <property type="entry name" value="STKc_MAP3K-like"/>
    <property type="match status" value="1"/>
</dbReference>
<feature type="region of interest" description="Disordered" evidence="5">
    <location>
        <begin position="84"/>
        <end position="105"/>
    </location>
</feature>
<sequence length="483" mass="53600">MTVSPEGPACPQGANMAQAGLQGLPADSKMAFVSEAPPRQHRQVIFDIDEDAAKKPVEPGAFGVSRASCSTSAGLSVNFSSDGTLSTSYGTRSSFSGRPSFSRSLANCSRRGSLESRRRGSLESCSSLRRGSESRLKSWRLLTWMQALKVNYETLTTGEMLGEGSTANVHRGKFKQEAIADVVGEDEDIQVTEVAIKKFLFGKQEHDQLTKALVRELEVLTLLNHDNLVRLIGVVEKPTCIVMELCQGGPVYNLLYNSTYKVHWEQQLKIACDVADAMDYLHGLEPPVIHRDLKSLNCLLDEPVVSADCEPFVKVADFGMAIRWSPVRKLTRGAGTCHWMAPEVASGTDYEAKADVFSYGMMLWEIFRLEVPFRDRSPNEVAKLLCLGERPMILKDEFPPDCPEQLIALMTECWDQNPDCRPTFEHVVETLDEFLPRPDGIDDDDFVENAWWRSPNHSVEIPVQGMDSDSEGLDMDACVPTPS</sequence>
<comment type="caution">
    <text evidence="7">The sequence shown here is derived from an EMBL/GenBank/DDBJ whole genome shotgun (WGS) entry which is preliminary data.</text>
</comment>
<dbReference type="SMART" id="SM00220">
    <property type="entry name" value="S_TKc"/>
    <property type="match status" value="1"/>
</dbReference>
<name>A0ABN9Y894_9DINO</name>
<dbReference type="PANTHER" id="PTHR44329">
    <property type="entry name" value="SERINE/THREONINE-PROTEIN KINASE TNNI3K-RELATED"/>
    <property type="match status" value="1"/>
</dbReference>
<proteinExistence type="predicted"/>
<evidence type="ECO:0000256" key="3">
    <source>
        <dbReference type="ARBA" id="ARBA00022777"/>
    </source>
</evidence>
<evidence type="ECO:0000256" key="5">
    <source>
        <dbReference type="SAM" id="MobiDB-lite"/>
    </source>
</evidence>
<protein>
    <recommendedName>
        <fullName evidence="6">Protein kinase domain-containing protein</fullName>
    </recommendedName>
</protein>
<dbReference type="PROSITE" id="PS50011">
    <property type="entry name" value="PROTEIN_KINASE_DOM"/>
    <property type="match status" value="1"/>
</dbReference>
<dbReference type="InterPro" id="IPR051681">
    <property type="entry name" value="Ser/Thr_Kinases-Pseudokinases"/>
</dbReference>
<evidence type="ECO:0000256" key="4">
    <source>
        <dbReference type="ARBA" id="ARBA00022840"/>
    </source>
</evidence>
<feature type="domain" description="Protein kinase" evidence="6">
    <location>
        <begin position="155"/>
        <end position="435"/>
    </location>
</feature>
<evidence type="ECO:0000313" key="8">
    <source>
        <dbReference type="Proteomes" id="UP001189429"/>
    </source>
</evidence>
<dbReference type="Gene3D" id="1.10.510.10">
    <property type="entry name" value="Transferase(Phosphotransferase) domain 1"/>
    <property type="match status" value="1"/>
</dbReference>
<evidence type="ECO:0000256" key="2">
    <source>
        <dbReference type="ARBA" id="ARBA00022741"/>
    </source>
</evidence>
<evidence type="ECO:0000256" key="1">
    <source>
        <dbReference type="ARBA" id="ARBA00022679"/>
    </source>
</evidence>
<dbReference type="InterPro" id="IPR001245">
    <property type="entry name" value="Ser-Thr/Tyr_kinase_cat_dom"/>
</dbReference>
<organism evidence="7 8">
    <name type="scientific">Prorocentrum cordatum</name>
    <dbReference type="NCBI Taxonomy" id="2364126"/>
    <lineage>
        <taxon>Eukaryota</taxon>
        <taxon>Sar</taxon>
        <taxon>Alveolata</taxon>
        <taxon>Dinophyceae</taxon>
        <taxon>Prorocentrales</taxon>
        <taxon>Prorocentraceae</taxon>
        <taxon>Prorocentrum</taxon>
    </lineage>
</organism>